<dbReference type="SUPFAM" id="SSF52172">
    <property type="entry name" value="CheY-like"/>
    <property type="match status" value="1"/>
</dbReference>
<dbReference type="Pfam" id="PF00072">
    <property type="entry name" value="Response_reg"/>
    <property type="match status" value="1"/>
</dbReference>
<name>A0A1Y6BCJ8_9BACT</name>
<accession>A0A1Y6BCJ8</accession>
<dbReference type="GO" id="GO:0000160">
    <property type="term" value="P:phosphorelay signal transduction system"/>
    <property type="evidence" value="ECO:0007669"/>
    <property type="project" value="InterPro"/>
</dbReference>
<dbReference type="PROSITE" id="PS50110">
    <property type="entry name" value="RESPONSE_REGULATORY"/>
    <property type="match status" value="1"/>
</dbReference>
<evidence type="ECO:0000313" key="4">
    <source>
        <dbReference type="EMBL" id="SME97740.1"/>
    </source>
</evidence>
<dbReference type="STRING" id="1513793.SAMN06296036_102382"/>
<dbReference type="EMBL" id="FWZT01000002">
    <property type="protein sequence ID" value="SME97740.1"/>
    <property type="molecule type" value="Genomic_DNA"/>
</dbReference>
<dbReference type="Proteomes" id="UP000192907">
    <property type="component" value="Unassembled WGS sequence"/>
</dbReference>
<protein>
    <submittedName>
        <fullName evidence="4">Response regulator receiver domain-containing protein</fullName>
    </submittedName>
</protein>
<dbReference type="InterPro" id="IPR001789">
    <property type="entry name" value="Sig_transdc_resp-reg_receiver"/>
</dbReference>
<dbReference type="SMART" id="SM00448">
    <property type="entry name" value="REC"/>
    <property type="match status" value="1"/>
</dbReference>
<dbReference type="PANTHER" id="PTHR44591:SF3">
    <property type="entry name" value="RESPONSE REGULATORY DOMAIN-CONTAINING PROTEIN"/>
    <property type="match status" value="1"/>
</dbReference>
<dbReference type="RefSeq" id="WP_132315018.1">
    <property type="nucleotide sequence ID" value="NZ_FWZT01000002.1"/>
</dbReference>
<dbReference type="InterPro" id="IPR050595">
    <property type="entry name" value="Bact_response_regulator"/>
</dbReference>
<dbReference type="AlphaFoldDB" id="A0A1Y6BCJ8"/>
<dbReference type="PANTHER" id="PTHR44591">
    <property type="entry name" value="STRESS RESPONSE REGULATOR PROTEIN 1"/>
    <property type="match status" value="1"/>
</dbReference>
<organism evidence="4 5">
    <name type="scientific">Pseudobacteriovorax antillogorgiicola</name>
    <dbReference type="NCBI Taxonomy" id="1513793"/>
    <lineage>
        <taxon>Bacteria</taxon>
        <taxon>Pseudomonadati</taxon>
        <taxon>Bdellovibrionota</taxon>
        <taxon>Oligoflexia</taxon>
        <taxon>Oligoflexales</taxon>
        <taxon>Pseudobacteriovoracaceae</taxon>
        <taxon>Pseudobacteriovorax</taxon>
    </lineage>
</organism>
<evidence type="ECO:0000259" key="3">
    <source>
        <dbReference type="PROSITE" id="PS50110"/>
    </source>
</evidence>
<keyword evidence="5" id="KW-1185">Reference proteome</keyword>
<gene>
    <name evidence="4" type="ORF">SAMN06296036_102382</name>
</gene>
<dbReference type="InterPro" id="IPR011006">
    <property type="entry name" value="CheY-like_superfamily"/>
</dbReference>
<evidence type="ECO:0000256" key="1">
    <source>
        <dbReference type="ARBA" id="ARBA00022553"/>
    </source>
</evidence>
<sequence>MNKHNKTAGILFLDDSLPVLEMMSRHVEKWGYTAYRAKNAQKALSLVKENPDIKVCFIDLNLGANETNGFYVIRDLRAQSDPNRNLKVVLLTAAASKNIGEIASSLGADSYLTKPIGSGKLRGIIESFLAEG</sequence>
<feature type="domain" description="Response regulatory" evidence="3">
    <location>
        <begin position="9"/>
        <end position="129"/>
    </location>
</feature>
<evidence type="ECO:0000313" key="5">
    <source>
        <dbReference type="Proteomes" id="UP000192907"/>
    </source>
</evidence>
<feature type="modified residue" description="4-aspartylphosphate" evidence="2">
    <location>
        <position position="59"/>
    </location>
</feature>
<evidence type="ECO:0000256" key="2">
    <source>
        <dbReference type="PROSITE-ProRule" id="PRU00169"/>
    </source>
</evidence>
<proteinExistence type="predicted"/>
<reference evidence="5" key="1">
    <citation type="submission" date="2017-04" db="EMBL/GenBank/DDBJ databases">
        <authorList>
            <person name="Varghese N."/>
            <person name="Submissions S."/>
        </authorList>
    </citation>
    <scope>NUCLEOTIDE SEQUENCE [LARGE SCALE GENOMIC DNA]</scope>
    <source>
        <strain evidence="5">RKEM611</strain>
    </source>
</reference>
<keyword evidence="1 2" id="KW-0597">Phosphoprotein</keyword>
<dbReference type="Gene3D" id="3.40.50.2300">
    <property type="match status" value="1"/>
</dbReference>
<dbReference type="OrthoDB" id="8964816at2"/>
<dbReference type="CDD" id="cd00156">
    <property type="entry name" value="REC"/>
    <property type="match status" value="1"/>
</dbReference>